<evidence type="ECO:0000313" key="2">
    <source>
        <dbReference type="EMBL" id="GBP51438.1"/>
    </source>
</evidence>
<evidence type="ECO:0000313" key="3">
    <source>
        <dbReference type="Proteomes" id="UP000299102"/>
    </source>
</evidence>
<reference evidence="2 3" key="1">
    <citation type="journal article" date="2019" name="Commun. Biol.">
        <title>The bagworm genome reveals a unique fibroin gene that provides high tensile strength.</title>
        <authorList>
            <person name="Kono N."/>
            <person name="Nakamura H."/>
            <person name="Ohtoshi R."/>
            <person name="Tomita M."/>
            <person name="Numata K."/>
            <person name="Arakawa K."/>
        </authorList>
    </citation>
    <scope>NUCLEOTIDE SEQUENCE [LARGE SCALE GENOMIC DNA]</scope>
</reference>
<dbReference type="AlphaFoldDB" id="A0A4C1WJ43"/>
<feature type="compositionally biased region" description="Polar residues" evidence="1">
    <location>
        <begin position="26"/>
        <end position="37"/>
    </location>
</feature>
<accession>A0A4C1WJ43</accession>
<proteinExistence type="predicted"/>
<evidence type="ECO:0000256" key="1">
    <source>
        <dbReference type="SAM" id="MobiDB-lite"/>
    </source>
</evidence>
<keyword evidence="3" id="KW-1185">Reference proteome</keyword>
<name>A0A4C1WJ43_EUMVA</name>
<comment type="caution">
    <text evidence="2">The sequence shown here is derived from an EMBL/GenBank/DDBJ whole genome shotgun (WGS) entry which is preliminary data.</text>
</comment>
<feature type="region of interest" description="Disordered" evidence="1">
    <location>
        <begin position="25"/>
        <end position="48"/>
    </location>
</feature>
<organism evidence="2 3">
    <name type="scientific">Eumeta variegata</name>
    <name type="common">Bagworm moth</name>
    <name type="synonym">Eumeta japonica</name>
    <dbReference type="NCBI Taxonomy" id="151549"/>
    <lineage>
        <taxon>Eukaryota</taxon>
        <taxon>Metazoa</taxon>
        <taxon>Ecdysozoa</taxon>
        <taxon>Arthropoda</taxon>
        <taxon>Hexapoda</taxon>
        <taxon>Insecta</taxon>
        <taxon>Pterygota</taxon>
        <taxon>Neoptera</taxon>
        <taxon>Endopterygota</taxon>
        <taxon>Lepidoptera</taxon>
        <taxon>Glossata</taxon>
        <taxon>Ditrysia</taxon>
        <taxon>Tineoidea</taxon>
        <taxon>Psychidae</taxon>
        <taxon>Oiketicinae</taxon>
        <taxon>Eumeta</taxon>
    </lineage>
</organism>
<dbReference type="Proteomes" id="UP000299102">
    <property type="component" value="Unassembled WGS sequence"/>
</dbReference>
<gene>
    <name evidence="2" type="ORF">EVAR_37274_1</name>
</gene>
<dbReference type="EMBL" id="BGZK01000581">
    <property type="protein sequence ID" value="GBP51438.1"/>
    <property type="molecule type" value="Genomic_DNA"/>
</dbReference>
<protein>
    <submittedName>
        <fullName evidence="2">Uncharacterized protein</fullName>
    </submittedName>
</protein>
<sequence>MPHSLTWQFQLTLYLVSERRIGGNKNFMNDTRNNLGRTHSPRQDSAKCRPHLCTRSRIEYAHAAPAKWCREREKKYLRSPTITVTFNAFEVEPD</sequence>